<accession>A0A1D2MIJ8</accession>
<dbReference type="GO" id="GO:0005737">
    <property type="term" value="C:cytoplasm"/>
    <property type="evidence" value="ECO:0007669"/>
    <property type="project" value="TreeGrafter"/>
</dbReference>
<evidence type="ECO:0000256" key="3">
    <source>
        <dbReference type="ARBA" id="ARBA00023004"/>
    </source>
</evidence>
<feature type="binding site" description="axial binding residue" evidence="5">
    <location>
        <position position="23"/>
    </location>
    <ligand>
        <name>heme</name>
        <dbReference type="ChEBI" id="CHEBI:30413"/>
    </ligand>
    <ligandPart>
        <name>Fe</name>
        <dbReference type="ChEBI" id="CHEBI:18248"/>
    </ligandPart>
</feature>
<reference evidence="7 8" key="1">
    <citation type="journal article" date="2016" name="Genome Biol. Evol.">
        <title>Gene Family Evolution Reflects Adaptation to Soil Environmental Stressors in the Genome of the Collembolan Orchesella cincta.</title>
        <authorList>
            <person name="Faddeeva-Vakhrusheva A."/>
            <person name="Derks M.F."/>
            <person name="Anvar S.Y."/>
            <person name="Agamennone V."/>
            <person name="Suring W."/>
            <person name="Smit S."/>
            <person name="van Straalen N.M."/>
            <person name="Roelofs D."/>
        </authorList>
    </citation>
    <scope>NUCLEOTIDE SEQUENCE [LARGE SCALE GENOMIC DNA]</scope>
    <source>
        <tissue evidence="7">Mixed pool</tissue>
    </source>
</reference>
<evidence type="ECO:0000313" key="7">
    <source>
        <dbReference type="EMBL" id="ODM92809.1"/>
    </source>
</evidence>
<keyword evidence="5 6" id="KW-0349">Heme</keyword>
<dbReference type="GO" id="GO:0008395">
    <property type="term" value="F:steroid hydroxylase activity"/>
    <property type="evidence" value="ECO:0007669"/>
    <property type="project" value="TreeGrafter"/>
</dbReference>
<name>A0A1D2MIJ8_ORCCI</name>
<proteinExistence type="inferred from homology"/>
<keyword evidence="6" id="KW-0560">Oxidoreductase</keyword>
<dbReference type="GO" id="GO:0006082">
    <property type="term" value="P:organic acid metabolic process"/>
    <property type="evidence" value="ECO:0007669"/>
    <property type="project" value="TreeGrafter"/>
</dbReference>
<dbReference type="GO" id="GO:0006805">
    <property type="term" value="P:xenobiotic metabolic process"/>
    <property type="evidence" value="ECO:0007669"/>
    <property type="project" value="TreeGrafter"/>
</dbReference>
<dbReference type="GO" id="GO:0005506">
    <property type="term" value="F:iron ion binding"/>
    <property type="evidence" value="ECO:0007669"/>
    <property type="project" value="InterPro"/>
</dbReference>
<dbReference type="PANTHER" id="PTHR24300:SF397">
    <property type="entry name" value="CYTOCHROME P450 2U1"/>
    <property type="match status" value="1"/>
</dbReference>
<dbReference type="EMBL" id="LJIJ01001140">
    <property type="protein sequence ID" value="ODM92809.1"/>
    <property type="molecule type" value="Genomic_DNA"/>
</dbReference>
<dbReference type="Gene3D" id="1.10.630.10">
    <property type="entry name" value="Cytochrome P450"/>
    <property type="match status" value="1"/>
</dbReference>
<protein>
    <submittedName>
        <fullName evidence="7">Farnesoate epoxidase</fullName>
    </submittedName>
</protein>
<evidence type="ECO:0000313" key="8">
    <source>
        <dbReference type="Proteomes" id="UP000094527"/>
    </source>
</evidence>
<dbReference type="GO" id="GO:0020037">
    <property type="term" value="F:heme binding"/>
    <property type="evidence" value="ECO:0007669"/>
    <property type="project" value="InterPro"/>
</dbReference>
<dbReference type="InterPro" id="IPR002401">
    <property type="entry name" value="Cyt_P450_E_grp-I"/>
</dbReference>
<comment type="caution">
    <text evidence="7">The sequence shown here is derived from an EMBL/GenBank/DDBJ whole genome shotgun (WGS) entry which is preliminary data.</text>
</comment>
<dbReference type="OrthoDB" id="1055148at2759"/>
<keyword evidence="4 6" id="KW-0503">Monooxygenase</keyword>
<comment type="similarity">
    <text evidence="1 6">Belongs to the cytochrome P450 family.</text>
</comment>
<evidence type="ECO:0000256" key="1">
    <source>
        <dbReference type="ARBA" id="ARBA00010617"/>
    </source>
</evidence>
<sequence length="77" mass="8708">MKTKIRVIHHEALMPFSTGRRACIGEGLARDSMFLFIANTLQRFNIELDPEFPVKSAETLAGLLWTAKKPSQVCVEF</sequence>
<evidence type="ECO:0000256" key="2">
    <source>
        <dbReference type="ARBA" id="ARBA00022723"/>
    </source>
</evidence>
<comment type="cofactor">
    <cofactor evidence="5">
        <name>heme</name>
        <dbReference type="ChEBI" id="CHEBI:30413"/>
    </cofactor>
</comment>
<dbReference type="PANTHER" id="PTHR24300">
    <property type="entry name" value="CYTOCHROME P450 508A4-RELATED"/>
    <property type="match status" value="1"/>
</dbReference>
<dbReference type="STRING" id="48709.A0A1D2MIJ8"/>
<evidence type="ECO:0000256" key="4">
    <source>
        <dbReference type="ARBA" id="ARBA00023033"/>
    </source>
</evidence>
<dbReference type="InterPro" id="IPR017972">
    <property type="entry name" value="Cyt_P450_CS"/>
</dbReference>
<gene>
    <name evidence="7" type="ORF">Ocin01_13866</name>
</gene>
<keyword evidence="2 5" id="KW-0479">Metal-binding</keyword>
<evidence type="ECO:0000256" key="6">
    <source>
        <dbReference type="RuleBase" id="RU000461"/>
    </source>
</evidence>
<organism evidence="7 8">
    <name type="scientific">Orchesella cincta</name>
    <name type="common">Springtail</name>
    <name type="synonym">Podura cincta</name>
    <dbReference type="NCBI Taxonomy" id="48709"/>
    <lineage>
        <taxon>Eukaryota</taxon>
        <taxon>Metazoa</taxon>
        <taxon>Ecdysozoa</taxon>
        <taxon>Arthropoda</taxon>
        <taxon>Hexapoda</taxon>
        <taxon>Collembola</taxon>
        <taxon>Entomobryomorpha</taxon>
        <taxon>Entomobryoidea</taxon>
        <taxon>Orchesellidae</taxon>
        <taxon>Orchesellinae</taxon>
        <taxon>Orchesella</taxon>
    </lineage>
</organism>
<dbReference type="AlphaFoldDB" id="A0A1D2MIJ8"/>
<dbReference type="SUPFAM" id="SSF48264">
    <property type="entry name" value="Cytochrome P450"/>
    <property type="match status" value="1"/>
</dbReference>
<dbReference type="InterPro" id="IPR001128">
    <property type="entry name" value="Cyt_P450"/>
</dbReference>
<dbReference type="InterPro" id="IPR036396">
    <property type="entry name" value="Cyt_P450_sf"/>
</dbReference>
<dbReference type="InterPro" id="IPR050182">
    <property type="entry name" value="Cytochrome_P450_fam2"/>
</dbReference>
<evidence type="ECO:0000256" key="5">
    <source>
        <dbReference type="PIRSR" id="PIRSR602401-1"/>
    </source>
</evidence>
<keyword evidence="8" id="KW-1185">Reference proteome</keyword>
<dbReference type="GO" id="GO:0016712">
    <property type="term" value="F:oxidoreductase activity, acting on paired donors, with incorporation or reduction of molecular oxygen, reduced flavin or flavoprotein as one donor, and incorporation of one atom of oxygen"/>
    <property type="evidence" value="ECO:0007669"/>
    <property type="project" value="TreeGrafter"/>
</dbReference>
<dbReference type="PROSITE" id="PS00086">
    <property type="entry name" value="CYTOCHROME_P450"/>
    <property type="match status" value="1"/>
</dbReference>
<dbReference type="Proteomes" id="UP000094527">
    <property type="component" value="Unassembled WGS sequence"/>
</dbReference>
<dbReference type="Pfam" id="PF00067">
    <property type="entry name" value="p450"/>
    <property type="match status" value="1"/>
</dbReference>
<keyword evidence="3 5" id="KW-0408">Iron</keyword>
<dbReference type="PRINTS" id="PR00463">
    <property type="entry name" value="EP450I"/>
</dbReference>